<gene>
    <name evidence="1" type="ORF">HPB51_009893</name>
</gene>
<organism evidence="1 2">
    <name type="scientific">Rhipicephalus microplus</name>
    <name type="common">Cattle tick</name>
    <name type="synonym">Boophilus microplus</name>
    <dbReference type="NCBI Taxonomy" id="6941"/>
    <lineage>
        <taxon>Eukaryota</taxon>
        <taxon>Metazoa</taxon>
        <taxon>Ecdysozoa</taxon>
        <taxon>Arthropoda</taxon>
        <taxon>Chelicerata</taxon>
        <taxon>Arachnida</taxon>
        <taxon>Acari</taxon>
        <taxon>Parasitiformes</taxon>
        <taxon>Ixodida</taxon>
        <taxon>Ixodoidea</taxon>
        <taxon>Ixodidae</taxon>
        <taxon>Rhipicephalinae</taxon>
        <taxon>Rhipicephalus</taxon>
        <taxon>Boophilus</taxon>
    </lineage>
</organism>
<reference evidence="1" key="1">
    <citation type="journal article" date="2020" name="Cell">
        <title>Large-Scale Comparative Analyses of Tick Genomes Elucidate Their Genetic Diversity and Vector Capacities.</title>
        <authorList>
            <consortium name="Tick Genome and Microbiome Consortium (TIGMIC)"/>
            <person name="Jia N."/>
            <person name="Wang J."/>
            <person name="Shi W."/>
            <person name="Du L."/>
            <person name="Sun Y."/>
            <person name="Zhan W."/>
            <person name="Jiang J.F."/>
            <person name="Wang Q."/>
            <person name="Zhang B."/>
            <person name="Ji P."/>
            <person name="Bell-Sakyi L."/>
            <person name="Cui X.M."/>
            <person name="Yuan T.T."/>
            <person name="Jiang B.G."/>
            <person name="Yang W.F."/>
            <person name="Lam T.T."/>
            <person name="Chang Q.C."/>
            <person name="Ding S.J."/>
            <person name="Wang X.J."/>
            <person name="Zhu J.G."/>
            <person name="Ruan X.D."/>
            <person name="Zhao L."/>
            <person name="Wei J.T."/>
            <person name="Ye R.Z."/>
            <person name="Que T.C."/>
            <person name="Du C.H."/>
            <person name="Zhou Y.H."/>
            <person name="Cheng J.X."/>
            <person name="Dai P.F."/>
            <person name="Guo W.B."/>
            <person name="Han X.H."/>
            <person name="Huang E.J."/>
            <person name="Li L.F."/>
            <person name="Wei W."/>
            <person name="Gao Y.C."/>
            <person name="Liu J.Z."/>
            <person name="Shao H.Z."/>
            <person name="Wang X."/>
            <person name="Wang C.C."/>
            <person name="Yang T.C."/>
            <person name="Huo Q.B."/>
            <person name="Li W."/>
            <person name="Chen H.Y."/>
            <person name="Chen S.E."/>
            <person name="Zhou L.G."/>
            <person name="Ni X.B."/>
            <person name="Tian J.H."/>
            <person name="Sheng Y."/>
            <person name="Liu T."/>
            <person name="Pan Y.S."/>
            <person name="Xia L.Y."/>
            <person name="Li J."/>
            <person name="Zhao F."/>
            <person name="Cao W.C."/>
        </authorList>
    </citation>
    <scope>NUCLEOTIDE SEQUENCE</scope>
    <source>
        <strain evidence="1">Rmic-2018</strain>
    </source>
</reference>
<reference evidence="1" key="2">
    <citation type="submission" date="2021-09" db="EMBL/GenBank/DDBJ databases">
        <authorList>
            <person name="Jia N."/>
            <person name="Wang J."/>
            <person name="Shi W."/>
            <person name="Du L."/>
            <person name="Sun Y."/>
            <person name="Zhan W."/>
            <person name="Jiang J."/>
            <person name="Wang Q."/>
            <person name="Zhang B."/>
            <person name="Ji P."/>
            <person name="Sakyi L.B."/>
            <person name="Cui X."/>
            <person name="Yuan T."/>
            <person name="Jiang B."/>
            <person name="Yang W."/>
            <person name="Lam T.T.-Y."/>
            <person name="Chang Q."/>
            <person name="Ding S."/>
            <person name="Wang X."/>
            <person name="Zhu J."/>
            <person name="Ruan X."/>
            <person name="Zhao L."/>
            <person name="Wei J."/>
            <person name="Que T."/>
            <person name="Du C."/>
            <person name="Cheng J."/>
            <person name="Dai P."/>
            <person name="Han X."/>
            <person name="Huang E."/>
            <person name="Gao Y."/>
            <person name="Liu J."/>
            <person name="Shao H."/>
            <person name="Ye R."/>
            <person name="Li L."/>
            <person name="Wei W."/>
            <person name="Wang X."/>
            <person name="Wang C."/>
            <person name="Huo Q."/>
            <person name="Li W."/>
            <person name="Guo W."/>
            <person name="Chen H."/>
            <person name="Chen S."/>
            <person name="Zhou L."/>
            <person name="Zhou L."/>
            <person name="Ni X."/>
            <person name="Tian J."/>
            <person name="Zhou Y."/>
            <person name="Sheng Y."/>
            <person name="Liu T."/>
            <person name="Pan Y."/>
            <person name="Xia L."/>
            <person name="Li J."/>
            <person name="Zhao F."/>
            <person name="Cao W."/>
        </authorList>
    </citation>
    <scope>NUCLEOTIDE SEQUENCE</scope>
    <source>
        <strain evidence="1">Rmic-2018</strain>
        <tissue evidence="1">Larvae</tissue>
    </source>
</reference>
<evidence type="ECO:0000313" key="1">
    <source>
        <dbReference type="EMBL" id="KAH8037338.1"/>
    </source>
</evidence>
<dbReference type="AlphaFoldDB" id="A0A9J6ESS6"/>
<dbReference type="Proteomes" id="UP000821866">
    <property type="component" value="Chromosome 10"/>
</dbReference>
<accession>A0A9J6ESS6</accession>
<evidence type="ECO:0000313" key="2">
    <source>
        <dbReference type="Proteomes" id="UP000821866"/>
    </source>
</evidence>
<proteinExistence type="predicted"/>
<dbReference type="EMBL" id="JABSTU010000002">
    <property type="protein sequence ID" value="KAH8037338.1"/>
    <property type="molecule type" value="Genomic_DNA"/>
</dbReference>
<comment type="caution">
    <text evidence="1">The sequence shown here is derived from an EMBL/GenBank/DDBJ whole genome shotgun (WGS) entry which is preliminary data.</text>
</comment>
<dbReference type="VEuPathDB" id="VectorBase:LOC119179010"/>
<protein>
    <submittedName>
        <fullName evidence="1">Uncharacterized protein</fullName>
    </submittedName>
</protein>
<name>A0A9J6ESS6_RHIMP</name>
<keyword evidence="2" id="KW-1185">Reference proteome</keyword>
<sequence>MCRSALFTGGHIDVYRLSPGQAHWQLHQTLNATGVAAIDVAEFDGVVFLSSANNWKQGLTSTYSTIYTLSGVVNMFVPMADMPTSLATSTLFLTVDNSLLCAFASETTALQDQHSWLDAYTEPVSIYRHVYGRFQLLQNIPLYGVNTMDHFSSYAKTVAVYQWKGYSKFEQAHAISVSPLYLRSYWSRTGSLFLAVATECGKTRVFEALSYGRCISPRADAG</sequence>